<evidence type="ECO:0000256" key="1">
    <source>
        <dbReference type="ARBA" id="ARBA00004141"/>
    </source>
</evidence>
<evidence type="ECO:0000256" key="5">
    <source>
        <dbReference type="SAM" id="Coils"/>
    </source>
</evidence>
<accession>A0A812GIE2</accession>
<feature type="transmembrane region" description="Helical" evidence="6">
    <location>
        <begin position="74"/>
        <end position="95"/>
    </location>
</feature>
<comment type="caution">
    <text evidence="8">The sequence shown here is derived from an EMBL/GenBank/DDBJ whole genome shotgun (WGS) entry which is preliminary data.</text>
</comment>
<evidence type="ECO:0000256" key="4">
    <source>
        <dbReference type="ARBA" id="ARBA00023136"/>
    </source>
</evidence>
<dbReference type="Pfam" id="PF00520">
    <property type="entry name" value="Ion_trans"/>
    <property type="match status" value="1"/>
</dbReference>
<dbReference type="InterPro" id="IPR005821">
    <property type="entry name" value="Ion_trans_dom"/>
</dbReference>
<evidence type="ECO:0000256" key="3">
    <source>
        <dbReference type="ARBA" id="ARBA00022989"/>
    </source>
</evidence>
<evidence type="ECO:0000259" key="7">
    <source>
        <dbReference type="Pfam" id="PF00520"/>
    </source>
</evidence>
<keyword evidence="9" id="KW-1185">Reference proteome</keyword>
<feature type="domain" description="Ion transport" evidence="7">
    <location>
        <begin position="9"/>
        <end position="247"/>
    </location>
</feature>
<dbReference type="InterPro" id="IPR027359">
    <property type="entry name" value="Volt_channel_dom_sf"/>
</dbReference>
<keyword evidence="2 6" id="KW-0812">Transmembrane</keyword>
<organism evidence="8 9">
    <name type="scientific">Symbiodinium natans</name>
    <dbReference type="NCBI Taxonomy" id="878477"/>
    <lineage>
        <taxon>Eukaryota</taxon>
        <taxon>Sar</taxon>
        <taxon>Alveolata</taxon>
        <taxon>Dinophyceae</taxon>
        <taxon>Suessiales</taxon>
        <taxon>Symbiodiniaceae</taxon>
        <taxon>Symbiodinium</taxon>
    </lineage>
</organism>
<feature type="coiled-coil region" evidence="5">
    <location>
        <begin position="479"/>
        <end position="537"/>
    </location>
</feature>
<feature type="transmembrane region" description="Helical" evidence="6">
    <location>
        <begin position="43"/>
        <end position="62"/>
    </location>
</feature>
<feature type="transmembrane region" description="Helical" evidence="6">
    <location>
        <begin position="146"/>
        <end position="166"/>
    </location>
</feature>
<dbReference type="EMBL" id="CAJNDS010000021">
    <property type="protein sequence ID" value="CAE6919591.1"/>
    <property type="molecule type" value="Genomic_DNA"/>
</dbReference>
<evidence type="ECO:0000256" key="2">
    <source>
        <dbReference type="ARBA" id="ARBA00022692"/>
    </source>
</evidence>
<keyword evidence="3 6" id="KW-1133">Transmembrane helix</keyword>
<dbReference type="GO" id="GO:0005216">
    <property type="term" value="F:monoatomic ion channel activity"/>
    <property type="evidence" value="ECO:0007669"/>
    <property type="project" value="InterPro"/>
</dbReference>
<dbReference type="Proteomes" id="UP000604046">
    <property type="component" value="Unassembled WGS sequence"/>
</dbReference>
<feature type="transmembrane region" description="Helical" evidence="6">
    <location>
        <begin position="12"/>
        <end position="31"/>
    </location>
</feature>
<gene>
    <name evidence="8" type="primary">Cacna1c</name>
    <name evidence="8" type="ORF">SNAT2548_LOCUS418</name>
</gene>
<name>A0A812GIE2_9DINO</name>
<feature type="transmembrane region" description="Helical" evidence="6">
    <location>
        <begin position="226"/>
        <end position="253"/>
    </location>
</feature>
<dbReference type="AlphaFoldDB" id="A0A812GIE2"/>
<reference evidence="8" key="1">
    <citation type="submission" date="2021-02" db="EMBL/GenBank/DDBJ databases">
        <authorList>
            <person name="Dougan E. K."/>
            <person name="Rhodes N."/>
            <person name="Thang M."/>
            <person name="Chan C."/>
        </authorList>
    </citation>
    <scope>NUCLEOTIDE SEQUENCE</scope>
</reference>
<sequence>MQEITETAFFDIMIAVLVLADTACLIIQQEWQSEDGTLDDAQLWLRGTSAAIITTFGVEFLARCIAQIGRGYSWMLVIDGIVVIGSFVEVFWTAFAPSSSPDLLWIRPLRGLRLLRAIRNAVSSCLRRSSAASIALAGLARCAKPMLLALVLTSIVFMLSSVIVTLQVPGLLDEIETDEVKIKVLDKFGTVFDATATLMGAIAGSNDLGYLCIELFAESGHERLQIALFLGTVLFFVLLMGLSLAGIICGVLATQLIIIKGDAEIDGGSVSFRRNKLIVGSLDKAFRAAGHGPADNIDWNDIRSTLAVPLDDTAVADTEKVKEELNELLVAKPGEGAAGGPEHDDATKELSLDAWQERVEQMGEEELDDSEIEELSKYRCSLHDKGVTMEVLKSAYHEMALFGPVCVEDFILSVFKHASNVKTLPILAFNHQQNKVYSRLLLNGQVVDDGLREVQTRIGALQALLPDMIQEAEATSKDLSELVALEDRLEKKKEALRALIAEKEQEQGPTQIPTEELVQAQHDGVALDEMLKDLEQQVAQMEGHGASCATAAPEASEDVAAVVNSLADEMVEHVWQLLLQELQHAERGVAGKTSHL</sequence>
<evidence type="ECO:0000313" key="9">
    <source>
        <dbReference type="Proteomes" id="UP000604046"/>
    </source>
</evidence>
<protein>
    <submittedName>
        <fullName evidence="8">Cacna1c protein</fullName>
    </submittedName>
</protein>
<evidence type="ECO:0000313" key="8">
    <source>
        <dbReference type="EMBL" id="CAE6919591.1"/>
    </source>
</evidence>
<proteinExistence type="predicted"/>
<keyword evidence="4 6" id="KW-0472">Membrane</keyword>
<dbReference type="OrthoDB" id="418238at2759"/>
<comment type="subcellular location">
    <subcellularLocation>
        <location evidence="1">Membrane</location>
        <topology evidence="1">Multi-pass membrane protein</topology>
    </subcellularLocation>
</comment>
<dbReference type="Gene3D" id="1.20.120.350">
    <property type="entry name" value="Voltage-gated potassium channels. Chain C"/>
    <property type="match status" value="1"/>
</dbReference>
<evidence type="ECO:0000256" key="6">
    <source>
        <dbReference type="SAM" id="Phobius"/>
    </source>
</evidence>
<dbReference type="GO" id="GO:0016020">
    <property type="term" value="C:membrane"/>
    <property type="evidence" value="ECO:0007669"/>
    <property type="project" value="UniProtKB-SubCell"/>
</dbReference>
<keyword evidence="5" id="KW-0175">Coiled coil</keyword>